<accession>A0A0G1YQ58</accession>
<keyword evidence="1" id="KW-1133">Transmembrane helix</keyword>
<dbReference type="Pfam" id="PF18895">
    <property type="entry name" value="T4SS_pilin"/>
    <property type="match status" value="1"/>
</dbReference>
<keyword evidence="2" id="KW-0732">Signal</keyword>
<dbReference type="InterPro" id="IPR043993">
    <property type="entry name" value="T4SS_pilin"/>
</dbReference>
<evidence type="ECO:0000313" key="3">
    <source>
        <dbReference type="EMBL" id="KKW08499.1"/>
    </source>
</evidence>
<evidence type="ECO:0000256" key="2">
    <source>
        <dbReference type="SAM" id="SignalP"/>
    </source>
</evidence>
<dbReference type="Proteomes" id="UP000033965">
    <property type="component" value="Unassembled WGS sequence"/>
</dbReference>
<proteinExistence type="predicted"/>
<protein>
    <recommendedName>
        <fullName evidence="5">TrbC/VIRB2 family protein</fullName>
    </recommendedName>
</protein>
<comment type="caution">
    <text evidence="3">The sequence shown here is derived from an EMBL/GenBank/DDBJ whole genome shotgun (WGS) entry which is preliminary data.</text>
</comment>
<keyword evidence="1" id="KW-0472">Membrane</keyword>
<name>A0A0G1YQ58_9BACT</name>
<evidence type="ECO:0000256" key="1">
    <source>
        <dbReference type="SAM" id="Phobius"/>
    </source>
</evidence>
<evidence type="ECO:0000313" key="4">
    <source>
        <dbReference type="Proteomes" id="UP000033965"/>
    </source>
</evidence>
<sequence length="133" mass="13802">MRFFKKLLLFASLFLLAMPVLAAGPDIGLGAGGLTQKVADNGGYAVVGVTDTSLSESIGKIVKVALSLVGTIFFVLTVYAGFLWMTASGNEERVTKAQDILKMAVIGLAITLAAYSITSFVLGRIIQSANAGG</sequence>
<feature type="transmembrane region" description="Helical" evidence="1">
    <location>
        <begin position="105"/>
        <end position="126"/>
    </location>
</feature>
<feature type="transmembrane region" description="Helical" evidence="1">
    <location>
        <begin position="64"/>
        <end position="84"/>
    </location>
</feature>
<feature type="signal peptide" evidence="2">
    <location>
        <begin position="1"/>
        <end position="22"/>
    </location>
</feature>
<evidence type="ECO:0008006" key="5">
    <source>
        <dbReference type="Google" id="ProtNLM"/>
    </source>
</evidence>
<organism evidence="3 4">
    <name type="scientific">Candidatus Kaiserbacteria bacterium GW2011_GWA2_49_19</name>
    <dbReference type="NCBI Taxonomy" id="1618669"/>
    <lineage>
        <taxon>Bacteria</taxon>
        <taxon>Candidatus Kaiseribacteriota</taxon>
    </lineage>
</organism>
<dbReference type="EMBL" id="LCPZ01000009">
    <property type="protein sequence ID" value="KKW08499.1"/>
    <property type="molecule type" value="Genomic_DNA"/>
</dbReference>
<feature type="chain" id="PRO_5002541088" description="TrbC/VIRB2 family protein" evidence="2">
    <location>
        <begin position="23"/>
        <end position="133"/>
    </location>
</feature>
<keyword evidence="1" id="KW-0812">Transmembrane</keyword>
<reference evidence="3 4" key="1">
    <citation type="journal article" date="2015" name="Nature">
        <title>rRNA introns, odd ribosomes, and small enigmatic genomes across a large radiation of phyla.</title>
        <authorList>
            <person name="Brown C.T."/>
            <person name="Hug L.A."/>
            <person name="Thomas B.C."/>
            <person name="Sharon I."/>
            <person name="Castelle C.J."/>
            <person name="Singh A."/>
            <person name="Wilkins M.J."/>
            <person name="Williams K.H."/>
            <person name="Banfield J.F."/>
        </authorList>
    </citation>
    <scope>NUCLEOTIDE SEQUENCE [LARGE SCALE GENOMIC DNA]</scope>
</reference>
<gene>
    <name evidence="3" type="ORF">UY44_C0009G0012</name>
</gene>
<dbReference type="AlphaFoldDB" id="A0A0G1YQ58"/>